<dbReference type="EMBL" id="JAUUTY010000007">
    <property type="protein sequence ID" value="KAK1612017.1"/>
    <property type="molecule type" value="Genomic_DNA"/>
</dbReference>
<evidence type="ECO:0008006" key="5">
    <source>
        <dbReference type="Google" id="ProtNLM"/>
    </source>
</evidence>
<evidence type="ECO:0000313" key="4">
    <source>
        <dbReference type="Proteomes" id="UP001231189"/>
    </source>
</evidence>
<reference evidence="3" key="1">
    <citation type="submission" date="2023-07" db="EMBL/GenBank/DDBJ databases">
        <title>A chromosome-level genome assembly of Lolium multiflorum.</title>
        <authorList>
            <person name="Chen Y."/>
            <person name="Copetti D."/>
            <person name="Kolliker R."/>
            <person name="Studer B."/>
        </authorList>
    </citation>
    <scope>NUCLEOTIDE SEQUENCE</scope>
    <source>
        <strain evidence="3">02402/16</strain>
        <tissue evidence="3">Leaf</tissue>
    </source>
</reference>
<evidence type="ECO:0000256" key="1">
    <source>
        <dbReference type="ARBA" id="ARBA00022729"/>
    </source>
</evidence>
<accession>A0AAD8VLE5</accession>
<dbReference type="PROSITE" id="PS51257">
    <property type="entry name" value="PROKAR_LIPOPROTEIN"/>
    <property type="match status" value="1"/>
</dbReference>
<dbReference type="Gene3D" id="1.20.140.40">
    <property type="entry name" value="Invertase/pectin methylesterase inhibitor family protein"/>
    <property type="match status" value="2"/>
</dbReference>
<dbReference type="SUPFAM" id="SSF101148">
    <property type="entry name" value="Plant invertase/pectin methylesterase inhibitor"/>
    <property type="match status" value="2"/>
</dbReference>
<name>A0AAD8VLE5_LOLMU</name>
<dbReference type="PANTHER" id="PTHR35357">
    <property type="entry name" value="OS02G0537100 PROTEIN"/>
    <property type="match status" value="1"/>
</dbReference>
<organism evidence="3 4">
    <name type="scientific">Lolium multiflorum</name>
    <name type="common">Italian ryegrass</name>
    <name type="synonym">Lolium perenne subsp. multiflorum</name>
    <dbReference type="NCBI Taxonomy" id="4521"/>
    <lineage>
        <taxon>Eukaryota</taxon>
        <taxon>Viridiplantae</taxon>
        <taxon>Streptophyta</taxon>
        <taxon>Embryophyta</taxon>
        <taxon>Tracheophyta</taxon>
        <taxon>Spermatophyta</taxon>
        <taxon>Magnoliopsida</taxon>
        <taxon>Liliopsida</taxon>
        <taxon>Poales</taxon>
        <taxon>Poaceae</taxon>
        <taxon>BOP clade</taxon>
        <taxon>Pooideae</taxon>
        <taxon>Poodae</taxon>
        <taxon>Poeae</taxon>
        <taxon>Poeae Chloroplast Group 2 (Poeae type)</taxon>
        <taxon>Loliodinae</taxon>
        <taxon>Loliinae</taxon>
        <taxon>Lolium</taxon>
    </lineage>
</organism>
<gene>
    <name evidence="3" type="ORF">QYE76_035690</name>
</gene>
<evidence type="ECO:0000313" key="3">
    <source>
        <dbReference type="EMBL" id="KAK1612017.1"/>
    </source>
</evidence>
<feature type="chain" id="PRO_5042143792" description="Pectinesterase inhibitor domain-containing protein" evidence="2">
    <location>
        <begin position="26"/>
        <end position="356"/>
    </location>
</feature>
<dbReference type="InterPro" id="IPR035513">
    <property type="entry name" value="Invertase/methylesterase_inhib"/>
</dbReference>
<dbReference type="Proteomes" id="UP001231189">
    <property type="component" value="Unassembled WGS sequence"/>
</dbReference>
<keyword evidence="4" id="KW-1185">Reference proteome</keyword>
<sequence length="356" mass="37049">MKPSTTRPMALVAAVLASILSSACTVDATLALTCKAAAAIDVRVNLQMCESLMVPKDKDAWGMARNAADEGAINAAVAANAINKTLLAGSASVARESLLMNAALGMCLRRFEQATLSFSNASEEIGRRRNQLGGRNKLDGALAQVQECKDAFAMRGLPQPQPLAQNTTDAIQMAIIANAIICTVDAAVASNCKAALSATVDSTCKAAAASDPRVNLQLCVSQLGVSISGRTANAWSLAKAACDEGVYKMILAGSDAATLLEDKSTVPSNKPVLETCAAVYDKAVMAFTQAGEQIEQRNLAAATSRMDEVLAKAQEKQCDGAALRALVPTPPQKLLQNAADSVQMAIIAKAIINLIK</sequence>
<dbReference type="AlphaFoldDB" id="A0AAD8VLE5"/>
<evidence type="ECO:0000256" key="2">
    <source>
        <dbReference type="SAM" id="SignalP"/>
    </source>
</evidence>
<feature type="signal peptide" evidence="2">
    <location>
        <begin position="1"/>
        <end position="25"/>
    </location>
</feature>
<comment type="caution">
    <text evidence="3">The sequence shown here is derived from an EMBL/GenBank/DDBJ whole genome shotgun (WGS) entry which is preliminary data.</text>
</comment>
<proteinExistence type="predicted"/>
<keyword evidence="1 2" id="KW-0732">Signal</keyword>
<protein>
    <recommendedName>
        <fullName evidence="5">Pectinesterase inhibitor domain-containing protein</fullName>
    </recommendedName>
</protein>
<dbReference type="PANTHER" id="PTHR35357:SF7">
    <property type="entry name" value="PECTINESTERASE INHIBITOR 12"/>
    <property type="match status" value="1"/>
</dbReference>